<evidence type="ECO:0008006" key="3">
    <source>
        <dbReference type="Google" id="ProtNLM"/>
    </source>
</evidence>
<proteinExistence type="predicted"/>
<sequence length="280" mass="30597">MTETTAERILIWRPGRGLTAVEGEPPGGDRLLAADSWLVRDGRVRGLARHRERFRCACAVLGGPSAGQLDEFWRSMTDALPRTGAWFPRVELVPAPAAPRLRLRLRVAPALASRVRVWAAGQLDPRTVPRRKGPDLDALAGIRRRASVSGQGAEEAVLTTPSGVVLEAANSSVLWWEEETLCLPSPQLPVLAGVTAGFILERAGRSGIRIVHRARFLEELDGREVWLVNALHGIRPVTGWTGTRTGEEIRAGRPMRAGPAPHAAEWQKWLDDIAEPLQTG</sequence>
<name>A0A917ZWF3_9ACTN</name>
<comment type="caution">
    <text evidence="1">The sequence shown here is derived from an EMBL/GenBank/DDBJ whole genome shotgun (WGS) entry which is preliminary data.</text>
</comment>
<gene>
    <name evidence="1" type="ORF">GCM10012280_56800</name>
</gene>
<dbReference type="AlphaFoldDB" id="A0A917ZWF3"/>
<organism evidence="1 2">
    <name type="scientific">Wenjunlia tyrosinilytica</name>
    <dbReference type="NCBI Taxonomy" id="1544741"/>
    <lineage>
        <taxon>Bacteria</taxon>
        <taxon>Bacillati</taxon>
        <taxon>Actinomycetota</taxon>
        <taxon>Actinomycetes</taxon>
        <taxon>Kitasatosporales</taxon>
        <taxon>Streptomycetaceae</taxon>
        <taxon>Wenjunlia</taxon>
    </lineage>
</organism>
<dbReference type="EMBL" id="BMMS01000030">
    <property type="protein sequence ID" value="GGO96699.1"/>
    <property type="molecule type" value="Genomic_DNA"/>
</dbReference>
<reference evidence="1" key="1">
    <citation type="journal article" date="2014" name="Int. J. Syst. Evol. Microbiol.">
        <title>Complete genome sequence of Corynebacterium casei LMG S-19264T (=DSM 44701T), isolated from a smear-ripened cheese.</title>
        <authorList>
            <consortium name="US DOE Joint Genome Institute (JGI-PGF)"/>
            <person name="Walter F."/>
            <person name="Albersmeier A."/>
            <person name="Kalinowski J."/>
            <person name="Ruckert C."/>
        </authorList>
    </citation>
    <scope>NUCLEOTIDE SEQUENCE</scope>
    <source>
        <strain evidence="1">CGMCC 4.7201</strain>
    </source>
</reference>
<dbReference type="Pfam" id="PF01063">
    <property type="entry name" value="Aminotran_4"/>
    <property type="match status" value="1"/>
</dbReference>
<reference evidence="1" key="2">
    <citation type="submission" date="2020-09" db="EMBL/GenBank/DDBJ databases">
        <authorList>
            <person name="Sun Q."/>
            <person name="Zhou Y."/>
        </authorList>
    </citation>
    <scope>NUCLEOTIDE SEQUENCE</scope>
    <source>
        <strain evidence="1">CGMCC 4.7201</strain>
    </source>
</reference>
<protein>
    <recommendedName>
        <fullName evidence="3">Aminotransferase class IV</fullName>
    </recommendedName>
</protein>
<dbReference type="InterPro" id="IPR043132">
    <property type="entry name" value="BCAT-like_C"/>
</dbReference>
<dbReference type="Proteomes" id="UP000641932">
    <property type="component" value="Unassembled WGS sequence"/>
</dbReference>
<dbReference type="SUPFAM" id="SSF56752">
    <property type="entry name" value="D-aminoacid aminotransferase-like PLP-dependent enzymes"/>
    <property type="match status" value="1"/>
</dbReference>
<dbReference type="InterPro" id="IPR036038">
    <property type="entry name" value="Aminotransferase-like"/>
</dbReference>
<dbReference type="GO" id="GO:0003824">
    <property type="term" value="F:catalytic activity"/>
    <property type="evidence" value="ECO:0007669"/>
    <property type="project" value="InterPro"/>
</dbReference>
<accession>A0A917ZWF3</accession>
<dbReference type="Gene3D" id="3.20.10.10">
    <property type="entry name" value="D-amino Acid Aminotransferase, subunit A, domain 2"/>
    <property type="match status" value="1"/>
</dbReference>
<dbReference type="RefSeq" id="WP_189134681.1">
    <property type="nucleotide sequence ID" value="NZ_BMMS01000030.1"/>
</dbReference>
<evidence type="ECO:0000313" key="2">
    <source>
        <dbReference type="Proteomes" id="UP000641932"/>
    </source>
</evidence>
<keyword evidence="2" id="KW-1185">Reference proteome</keyword>
<evidence type="ECO:0000313" key="1">
    <source>
        <dbReference type="EMBL" id="GGO96699.1"/>
    </source>
</evidence>
<dbReference type="InterPro" id="IPR001544">
    <property type="entry name" value="Aminotrans_IV"/>
</dbReference>